<protein>
    <submittedName>
        <fullName evidence="1">Uncharacterized protein</fullName>
    </submittedName>
</protein>
<dbReference type="Proteomes" id="UP000204221">
    <property type="component" value="Chromosome"/>
</dbReference>
<dbReference type="KEGG" id="ahg:AHOG_23785"/>
<evidence type="ECO:0000313" key="2">
    <source>
        <dbReference type="Proteomes" id="UP000204221"/>
    </source>
</evidence>
<gene>
    <name evidence="1" type="ORF">AHOG_23785</name>
</gene>
<evidence type="ECO:0000313" key="1">
    <source>
        <dbReference type="EMBL" id="ASO22363.1"/>
    </source>
</evidence>
<accession>A0A221W9R7</accession>
<keyword evidence="2" id="KW-1185">Reference proteome</keyword>
<name>A0A221W9R7_9PSEU</name>
<reference evidence="1 2" key="1">
    <citation type="submission" date="2017-07" db="EMBL/GenBank/DDBJ databases">
        <title>Complete genome sequence of Actinoalloteichus hoggarensis DSM 45943, type strain of Actinoalloteichus hoggarensis.</title>
        <authorList>
            <person name="Ruckert C."/>
            <person name="Nouioui I."/>
            <person name="Willmese J."/>
            <person name="van Wezel G."/>
            <person name="Klenk H.-P."/>
            <person name="Kalinowski J."/>
            <person name="Zotchev S.B."/>
        </authorList>
    </citation>
    <scope>NUCLEOTIDE SEQUENCE [LARGE SCALE GENOMIC DNA]</scope>
    <source>
        <strain evidence="1 2">DSM 45943</strain>
    </source>
</reference>
<proteinExistence type="predicted"/>
<sequence>MASDAELICDSLLHGDSWDAMALGRGGRPDLFQNEGYEFSCGWSFREEFSNRIRVDPAEPMLRVALPRLDESGYSAIVAFAMGGPTYQVVSVGATDALLTVNDVTIPVECSKNSDIGDFWLDIGSGLGGRQNDGFVLTEDVQYRDAILAAGVEVANNLIDRWECGTDPLVVPGELPPHPVPEPVGESSLLCDLVDPALISPPVSGSRHTVETMTGGVAEACQVWDIERPREPGEDLSLIATFVVSRGVIAETVQGRAADLYMGTGLDHSCDGEPVHYHLRGLGDGVDDSPDGDLFAALTSAAAERDGCPLP</sequence>
<organism evidence="1 2">
    <name type="scientific">Actinoalloteichus hoggarensis</name>
    <dbReference type="NCBI Taxonomy" id="1470176"/>
    <lineage>
        <taxon>Bacteria</taxon>
        <taxon>Bacillati</taxon>
        <taxon>Actinomycetota</taxon>
        <taxon>Actinomycetes</taxon>
        <taxon>Pseudonocardiales</taxon>
        <taxon>Pseudonocardiaceae</taxon>
        <taxon>Actinoalloteichus</taxon>
    </lineage>
</organism>
<dbReference type="AlphaFoldDB" id="A0A221W9R7"/>
<dbReference type="EMBL" id="CP022521">
    <property type="protein sequence ID" value="ASO22363.1"/>
    <property type="molecule type" value="Genomic_DNA"/>
</dbReference>